<dbReference type="SMART" id="SM00100">
    <property type="entry name" value="cNMP"/>
    <property type="match status" value="1"/>
</dbReference>
<dbReference type="InterPro" id="IPR000595">
    <property type="entry name" value="cNMP-bd_dom"/>
</dbReference>
<dbReference type="PROSITE" id="PS51063">
    <property type="entry name" value="HTH_CRP_2"/>
    <property type="match status" value="1"/>
</dbReference>
<dbReference type="Gene3D" id="1.10.10.10">
    <property type="entry name" value="Winged helix-like DNA-binding domain superfamily/Winged helix DNA-binding domain"/>
    <property type="match status" value="1"/>
</dbReference>
<dbReference type="InterPro" id="IPR050397">
    <property type="entry name" value="Env_Response_Regulators"/>
</dbReference>
<dbReference type="Gene3D" id="2.60.120.10">
    <property type="entry name" value="Jelly Rolls"/>
    <property type="match status" value="1"/>
</dbReference>
<accession>A0A5C6EE59</accession>
<evidence type="ECO:0000313" key="7">
    <source>
        <dbReference type="Proteomes" id="UP000317977"/>
    </source>
</evidence>
<evidence type="ECO:0000256" key="1">
    <source>
        <dbReference type="ARBA" id="ARBA00023015"/>
    </source>
</evidence>
<proteinExistence type="predicted"/>
<dbReference type="Pfam" id="PF13545">
    <property type="entry name" value="HTH_Crp_2"/>
    <property type="match status" value="1"/>
</dbReference>
<dbReference type="SUPFAM" id="SSF51206">
    <property type="entry name" value="cAMP-binding domain-like"/>
    <property type="match status" value="1"/>
</dbReference>
<gene>
    <name evidence="6" type="primary">crp_2</name>
    <name evidence="6" type="ORF">Poly59_57070</name>
</gene>
<dbReference type="OrthoDB" id="3176638at2"/>
<dbReference type="InterPro" id="IPR036388">
    <property type="entry name" value="WH-like_DNA-bd_sf"/>
</dbReference>
<dbReference type="GO" id="GO:0003700">
    <property type="term" value="F:DNA-binding transcription factor activity"/>
    <property type="evidence" value="ECO:0007669"/>
    <property type="project" value="TreeGrafter"/>
</dbReference>
<sequence>MIRQLAQTISASQLFRGLDPGQIDTLAAVSVSKNFVAGEMIFVQGNSCPGLFVVKVGLVRVFRNGAGGQQHILHLCGPGHSFAEAAVFADFKLPASAMAMQATQCVMIPTNAMQHALATNHTLCRQMLTGMSMWTQHFVQLLDNIVLRDASERVARILCSAHVDSVGALLLPGPKKDLANHLNLTGETFSRVLRRLSDQGLIEIDANHAIRVIDATGLSRLSELDS</sequence>
<dbReference type="CDD" id="cd00038">
    <property type="entry name" value="CAP_ED"/>
    <property type="match status" value="1"/>
</dbReference>
<organism evidence="6 7">
    <name type="scientific">Rubripirellula reticaptiva</name>
    <dbReference type="NCBI Taxonomy" id="2528013"/>
    <lineage>
        <taxon>Bacteria</taxon>
        <taxon>Pseudomonadati</taxon>
        <taxon>Planctomycetota</taxon>
        <taxon>Planctomycetia</taxon>
        <taxon>Pirellulales</taxon>
        <taxon>Pirellulaceae</taxon>
        <taxon>Rubripirellula</taxon>
    </lineage>
</organism>
<dbReference type="PROSITE" id="PS50042">
    <property type="entry name" value="CNMP_BINDING_3"/>
    <property type="match status" value="1"/>
</dbReference>
<keyword evidence="2" id="KW-0238">DNA-binding</keyword>
<evidence type="ECO:0000259" key="4">
    <source>
        <dbReference type="PROSITE" id="PS50042"/>
    </source>
</evidence>
<keyword evidence="3" id="KW-0804">Transcription</keyword>
<dbReference type="InterPro" id="IPR012318">
    <property type="entry name" value="HTH_CRP"/>
</dbReference>
<keyword evidence="1" id="KW-0805">Transcription regulation</keyword>
<dbReference type="EMBL" id="SJPX01000006">
    <property type="protein sequence ID" value="TWU46734.1"/>
    <property type="molecule type" value="Genomic_DNA"/>
</dbReference>
<name>A0A5C6EE59_9BACT</name>
<dbReference type="SMART" id="SM00419">
    <property type="entry name" value="HTH_CRP"/>
    <property type="match status" value="1"/>
</dbReference>
<evidence type="ECO:0000256" key="2">
    <source>
        <dbReference type="ARBA" id="ARBA00023125"/>
    </source>
</evidence>
<dbReference type="RefSeq" id="WP_146537210.1">
    <property type="nucleotide sequence ID" value="NZ_SJPX01000006.1"/>
</dbReference>
<dbReference type="InterPro" id="IPR018490">
    <property type="entry name" value="cNMP-bd_dom_sf"/>
</dbReference>
<reference evidence="6 7" key="1">
    <citation type="submission" date="2019-02" db="EMBL/GenBank/DDBJ databases">
        <title>Deep-cultivation of Planctomycetes and their phenomic and genomic characterization uncovers novel biology.</title>
        <authorList>
            <person name="Wiegand S."/>
            <person name="Jogler M."/>
            <person name="Boedeker C."/>
            <person name="Pinto D."/>
            <person name="Vollmers J."/>
            <person name="Rivas-Marin E."/>
            <person name="Kohn T."/>
            <person name="Peeters S.H."/>
            <person name="Heuer A."/>
            <person name="Rast P."/>
            <person name="Oberbeckmann S."/>
            <person name="Bunk B."/>
            <person name="Jeske O."/>
            <person name="Meyerdierks A."/>
            <person name="Storesund J.E."/>
            <person name="Kallscheuer N."/>
            <person name="Luecker S."/>
            <person name="Lage O.M."/>
            <person name="Pohl T."/>
            <person name="Merkel B.J."/>
            <person name="Hornburger P."/>
            <person name="Mueller R.-W."/>
            <person name="Bruemmer F."/>
            <person name="Labrenz M."/>
            <person name="Spormann A.M."/>
            <person name="Op Den Camp H."/>
            <person name="Overmann J."/>
            <person name="Amann R."/>
            <person name="Jetten M.S.M."/>
            <person name="Mascher T."/>
            <person name="Medema M.H."/>
            <person name="Devos D.P."/>
            <person name="Kaster A.-K."/>
            <person name="Ovreas L."/>
            <person name="Rohde M."/>
            <person name="Galperin M.Y."/>
            <person name="Jogler C."/>
        </authorList>
    </citation>
    <scope>NUCLEOTIDE SEQUENCE [LARGE SCALE GENOMIC DNA]</scope>
    <source>
        <strain evidence="6 7">Poly59</strain>
    </source>
</reference>
<dbReference type="InterPro" id="IPR036390">
    <property type="entry name" value="WH_DNA-bd_sf"/>
</dbReference>
<dbReference type="AlphaFoldDB" id="A0A5C6EE59"/>
<evidence type="ECO:0000259" key="5">
    <source>
        <dbReference type="PROSITE" id="PS51063"/>
    </source>
</evidence>
<keyword evidence="7" id="KW-1185">Reference proteome</keyword>
<evidence type="ECO:0000313" key="6">
    <source>
        <dbReference type="EMBL" id="TWU46734.1"/>
    </source>
</evidence>
<dbReference type="SUPFAM" id="SSF46785">
    <property type="entry name" value="Winged helix' DNA-binding domain"/>
    <property type="match status" value="1"/>
</dbReference>
<dbReference type="GO" id="GO:0003677">
    <property type="term" value="F:DNA binding"/>
    <property type="evidence" value="ECO:0007669"/>
    <property type="project" value="UniProtKB-KW"/>
</dbReference>
<dbReference type="InterPro" id="IPR014710">
    <property type="entry name" value="RmlC-like_jellyroll"/>
</dbReference>
<keyword evidence="6" id="KW-0675">Receptor</keyword>
<dbReference type="Proteomes" id="UP000317977">
    <property type="component" value="Unassembled WGS sequence"/>
</dbReference>
<protein>
    <submittedName>
        <fullName evidence="6">cAMP receptor protein</fullName>
    </submittedName>
</protein>
<evidence type="ECO:0000256" key="3">
    <source>
        <dbReference type="ARBA" id="ARBA00023163"/>
    </source>
</evidence>
<dbReference type="PRINTS" id="PR00034">
    <property type="entry name" value="HTHCRP"/>
</dbReference>
<dbReference type="PANTHER" id="PTHR24567:SF74">
    <property type="entry name" value="HTH-TYPE TRANSCRIPTIONAL REGULATOR ARCR"/>
    <property type="match status" value="1"/>
</dbReference>
<dbReference type="GO" id="GO:0005829">
    <property type="term" value="C:cytosol"/>
    <property type="evidence" value="ECO:0007669"/>
    <property type="project" value="TreeGrafter"/>
</dbReference>
<comment type="caution">
    <text evidence="6">The sequence shown here is derived from an EMBL/GenBank/DDBJ whole genome shotgun (WGS) entry which is preliminary data.</text>
</comment>
<dbReference type="PANTHER" id="PTHR24567">
    <property type="entry name" value="CRP FAMILY TRANSCRIPTIONAL REGULATORY PROTEIN"/>
    <property type="match status" value="1"/>
</dbReference>
<feature type="domain" description="HTH crp-type" evidence="5">
    <location>
        <begin position="148"/>
        <end position="216"/>
    </location>
</feature>
<feature type="domain" description="Cyclic nucleotide-binding" evidence="4">
    <location>
        <begin position="14"/>
        <end position="117"/>
    </location>
</feature>
<dbReference type="Pfam" id="PF00027">
    <property type="entry name" value="cNMP_binding"/>
    <property type="match status" value="1"/>
</dbReference>